<dbReference type="AlphaFoldDB" id="A0A4R8DJ77"/>
<accession>A0A4R8DJ77</accession>
<evidence type="ECO:0000313" key="1">
    <source>
        <dbReference type="EMBL" id="TDW97060.1"/>
    </source>
</evidence>
<proteinExistence type="predicted"/>
<dbReference type="EMBL" id="SODV01000002">
    <property type="protein sequence ID" value="TDW97060.1"/>
    <property type="molecule type" value="Genomic_DNA"/>
</dbReference>
<comment type="caution">
    <text evidence="1">The sequence shown here is derived from an EMBL/GenBank/DDBJ whole genome shotgun (WGS) entry which is preliminary data.</text>
</comment>
<protein>
    <submittedName>
        <fullName evidence="1">Uncharacterized protein</fullName>
    </submittedName>
</protein>
<sequence>MGKVFRNQRKPASIMGLHEKTRLKQAGYTFYW</sequence>
<name>A0A4R8DJ77_9BACT</name>
<keyword evidence="2" id="KW-1185">Reference proteome</keyword>
<reference evidence="1 2" key="1">
    <citation type="submission" date="2019-03" db="EMBL/GenBank/DDBJ databases">
        <title>Genomic Encyclopedia of Type Strains, Phase IV (KMG-IV): sequencing the most valuable type-strain genomes for metagenomic binning, comparative biology and taxonomic classification.</title>
        <authorList>
            <person name="Goeker M."/>
        </authorList>
    </citation>
    <scope>NUCLEOTIDE SEQUENCE [LARGE SCALE GENOMIC DNA]</scope>
    <source>
        <strain evidence="1 2">DSM 100059</strain>
    </source>
</reference>
<evidence type="ECO:0000313" key="2">
    <source>
        <dbReference type="Proteomes" id="UP000294498"/>
    </source>
</evidence>
<dbReference type="Proteomes" id="UP000294498">
    <property type="component" value="Unassembled WGS sequence"/>
</dbReference>
<gene>
    <name evidence="1" type="ORF">EDB95_4898</name>
</gene>
<organism evidence="1 2">
    <name type="scientific">Dinghuibacter silviterrae</name>
    <dbReference type="NCBI Taxonomy" id="1539049"/>
    <lineage>
        <taxon>Bacteria</taxon>
        <taxon>Pseudomonadati</taxon>
        <taxon>Bacteroidota</taxon>
        <taxon>Chitinophagia</taxon>
        <taxon>Chitinophagales</taxon>
        <taxon>Chitinophagaceae</taxon>
        <taxon>Dinghuibacter</taxon>
    </lineage>
</organism>